<dbReference type="GO" id="GO:0005737">
    <property type="term" value="C:cytoplasm"/>
    <property type="evidence" value="ECO:0007669"/>
    <property type="project" value="UniProtKB-SubCell"/>
</dbReference>
<dbReference type="OrthoDB" id="9767721at2"/>
<dbReference type="SUPFAM" id="SSF102735">
    <property type="entry name" value="Trigger factor ribosome-binding domain"/>
    <property type="match status" value="1"/>
</dbReference>
<evidence type="ECO:0000256" key="5">
    <source>
        <dbReference type="ARBA" id="ARBA00022618"/>
    </source>
</evidence>
<evidence type="ECO:0000256" key="3">
    <source>
        <dbReference type="ARBA" id="ARBA00013194"/>
    </source>
</evidence>
<evidence type="ECO:0000256" key="14">
    <source>
        <dbReference type="RuleBase" id="RU003914"/>
    </source>
</evidence>
<reference evidence="17 18" key="1">
    <citation type="submission" date="2018-07" db="EMBL/GenBank/DDBJ databases">
        <authorList>
            <person name="Quirk P.G."/>
            <person name="Krulwich T.A."/>
        </authorList>
    </citation>
    <scope>NUCLEOTIDE SEQUENCE [LARGE SCALE GENOMIC DNA]</scope>
    <source>
        <strain evidence="17 18">CC-BB4</strain>
    </source>
</reference>
<evidence type="ECO:0000256" key="8">
    <source>
        <dbReference type="ARBA" id="ARBA00023235"/>
    </source>
</evidence>
<dbReference type="InterPro" id="IPR001179">
    <property type="entry name" value="PPIase_FKBP_dom"/>
</dbReference>
<dbReference type="SUPFAM" id="SSF54534">
    <property type="entry name" value="FKBP-like"/>
    <property type="match status" value="1"/>
</dbReference>
<evidence type="ECO:0000256" key="2">
    <source>
        <dbReference type="ARBA" id="ARBA00005464"/>
    </source>
</evidence>
<dbReference type="InterPro" id="IPR046357">
    <property type="entry name" value="PPIase_dom_sf"/>
</dbReference>
<keyword evidence="15" id="KW-0175">Coiled coil</keyword>
<evidence type="ECO:0000256" key="9">
    <source>
        <dbReference type="ARBA" id="ARBA00023306"/>
    </source>
</evidence>
<dbReference type="GO" id="GO:0043022">
    <property type="term" value="F:ribosome binding"/>
    <property type="evidence" value="ECO:0007669"/>
    <property type="project" value="TreeGrafter"/>
</dbReference>
<dbReference type="InterPro" id="IPR036611">
    <property type="entry name" value="Trigger_fac_ribosome-bd_sf"/>
</dbReference>
<dbReference type="Pfam" id="PF05698">
    <property type="entry name" value="Trigger_C"/>
    <property type="match status" value="1"/>
</dbReference>
<evidence type="ECO:0000313" key="17">
    <source>
        <dbReference type="EMBL" id="AXK80190.1"/>
    </source>
</evidence>
<dbReference type="KEGG" id="ptaw:DW352_06450"/>
<name>A0A345ZTE3_9HYPH</name>
<evidence type="ECO:0000256" key="12">
    <source>
        <dbReference type="HAMAP-Rule" id="MF_00303"/>
    </source>
</evidence>
<dbReference type="InterPro" id="IPR005215">
    <property type="entry name" value="Trig_fac"/>
</dbReference>
<accession>A0A345ZTE3</accession>
<gene>
    <name evidence="12" type="primary">tig</name>
    <name evidence="17" type="ORF">DW352_06450</name>
</gene>
<dbReference type="AlphaFoldDB" id="A0A345ZTE3"/>
<dbReference type="InterPro" id="IPR008880">
    <property type="entry name" value="Trigger_fac_C"/>
</dbReference>
<keyword evidence="7 12" id="KW-0143">Chaperone</keyword>
<dbReference type="NCBIfam" id="TIGR00115">
    <property type="entry name" value="tig"/>
    <property type="match status" value="1"/>
</dbReference>
<keyword evidence="9 12" id="KW-0131">Cell cycle</keyword>
<dbReference type="GO" id="GO:0015031">
    <property type="term" value="P:protein transport"/>
    <property type="evidence" value="ECO:0007669"/>
    <property type="project" value="UniProtKB-UniRule"/>
</dbReference>
<dbReference type="Gene3D" id="3.10.50.40">
    <property type="match status" value="1"/>
</dbReference>
<proteinExistence type="inferred from homology"/>
<dbReference type="RefSeq" id="WP_115689610.1">
    <property type="nucleotide sequence ID" value="NZ_CP031417.1"/>
</dbReference>
<comment type="function">
    <text evidence="10 12">Involved in protein export. Acts as a chaperone by maintaining the newly synthesized protein in an open conformation. Functions as a peptidyl-prolyl cis-trans isomerase.</text>
</comment>
<evidence type="ECO:0000256" key="1">
    <source>
        <dbReference type="ARBA" id="ARBA00000971"/>
    </source>
</evidence>
<dbReference type="GO" id="GO:0003755">
    <property type="term" value="F:peptidyl-prolyl cis-trans isomerase activity"/>
    <property type="evidence" value="ECO:0007669"/>
    <property type="project" value="UniProtKB-UniRule"/>
</dbReference>
<evidence type="ECO:0000256" key="7">
    <source>
        <dbReference type="ARBA" id="ARBA00023186"/>
    </source>
</evidence>
<sequence>MQVTETLSDGLKREYKVVVPASELDAKVNARLDELKARVQIPGFRPGKVPVSHLKRLYGRATMAEVIENAVREANNQIVSERGYKLAADPKVTLPTEEGAVQSLIDGKSDLDYTMAIEIVPPITLGDFKTIKLTKLTSDVTDEEVDTALQRIVDQNRPFAPKAEGEKAAQGDRVVISYAGSINGEAFEGGTSDEAPVLIGSNTFIPGFEEGLVGIANGETRTLKVKFPEHYQAEHLAGKDAEFVVTAKAIETPGAVELNDDFAKTLGLESIAKLREVVKESLGREHSGMSRQKLKRGLLDQLDKMHKFDPPPSLVEEEFNRVWKSVLQEMETEKKTFEDENTTEEKAKAEYQAIAERRVRLGLVLAEIGEKNNITVTDEELNRAVMERVRQFPGQEQRVYEYFRKTPEAVAGLRAPIFEEKVVDFLLELASVTENKVSREELYKEDEAAAA</sequence>
<evidence type="ECO:0000256" key="13">
    <source>
        <dbReference type="PROSITE-ProRule" id="PRU00277"/>
    </source>
</evidence>
<dbReference type="EC" id="5.2.1.8" evidence="3 12"/>
<dbReference type="EMBL" id="CP031417">
    <property type="protein sequence ID" value="AXK80190.1"/>
    <property type="molecule type" value="Genomic_DNA"/>
</dbReference>
<dbReference type="Gene3D" id="3.30.70.1050">
    <property type="entry name" value="Trigger factor ribosome-binding domain"/>
    <property type="match status" value="1"/>
</dbReference>
<comment type="similarity">
    <text evidence="2 12 14">Belongs to the FKBP-type PPIase family. Tig subfamily.</text>
</comment>
<evidence type="ECO:0000256" key="6">
    <source>
        <dbReference type="ARBA" id="ARBA00023110"/>
    </source>
</evidence>
<dbReference type="PANTHER" id="PTHR30560:SF3">
    <property type="entry name" value="TRIGGER FACTOR-LIKE PROTEIN TIG, CHLOROPLASTIC"/>
    <property type="match status" value="1"/>
</dbReference>
<feature type="coiled-coil region" evidence="15">
    <location>
        <begin position="320"/>
        <end position="347"/>
    </location>
</feature>
<dbReference type="InterPro" id="IPR008881">
    <property type="entry name" value="Trigger_fac_ribosome-bd_bac"/>
</dbReference>
<dbReference type="GO" id="GO:0051083">
    <property type="term" value="P:'de novo' cotranslational protein folding"/>
    <property type="evidence" value="ECO:0007669"/>
    <property type="project" value="TreeGrafter"/>
</dbReference>
<dbReference type="Pfam" id="PF00254">
    <property type="entry name" value="FKBP_C"/>
    <property type="match status" value="1"/>
</dbReference>
<dbReference type="FunFam" id="3.10.50.40:FF:000001">
    <property type="entry name" value="Trigger factor"/>
    <property type="match status" value="1"/>
</dbReference>
<protein>
    <recommendedName>
        <fullName evidence="4 12">Trigger factor</fullName>
        <shortName evidence="12">TF</shortName>
        <ecNumber evidence="3 12">5.2.1.8</ecNumber>
    </recommendedName>
    <alternativeName>
        <fullName evidence="11 12">PPIase</fullName>
    </alternativeName>
</protein>
<dbReference type="PANTHER" id="PTHR30560">
    <property type="entry name" value="TRIGGER FACTOR CHAPERONE AND PEPTIDYL-PROLYL CIS/TRANS ISOMERASE"/>
    <property type="match status" value="1"/>
</dbReference>
<dbReference type="GO" id="GO:0044183">
    <property type="term" value="F:protein folding chaperone"/>
    <property type="evidence" value="ECO:0007669"/>
    <property type="project" value="TreeGrafter"/>
</dbReference>
<comment type="catalytic activity">
    <reaction evidence="1 12 13">
        <text>[protein]-peptidylproline (omega=180) = [protein]-peptidylproline (omega=0)</text>
        <dbReference type="Rhea" id="RHEA:16237"/>
        <dbReference type="Rhea" id="RHEA-COMP:10747"/>
        <dbReference type="Rhea" id="RHEA-COMP:10748"/>
        <dbReference type="ChEBI" id="CHEBI:83833"/>
        <dbReference type="ChEBI" id="CHEBI:83834"/>
        <dbReference type="EC" id="5.2.1.8"/>
    </reaction>
</comment>
<comment type="subcellular location">
    <subcellularLocation>
        <location evidence="12">Cytoplasm</location>
    </subcellularLocation>
    <text evidence="12">About half TF is bound to the ribosome near the polypeptide exit tunnel while the other half is free in the cytoplasm.</text>
</comment>
<dbReference type="Proteomes" id="UP000254889">
    <property type="component" value="Chromosome"/>
</dbReference>
<keyword evidence="18" id="KW-1185">Reference proteome</keyword>
<feature type="domain" description="PPIase FKBP-type" evidence="16">
    <location>
        <begin position="171"/>
        <end position="253"/>
    </location>
</feature>
<evidence type="ECO:0000256" key="11">
    <source>
        <dbReference type="ARBA" id="ARBA00029986"/>
    </source>
</evidence>
<dbReference type="InterPro" id="IPR027304">
    <property type="entry name" value="Trigger_fact/SurA_dom_sf"/>
</dbReference>
<comment type="domain">
    <text evidence="12">Consists of 3 domains; the N-terminus binds the ribosome, the middle domain has PPIase activity, while the C-terminus has intrinsic chaperone activity on its own.</text>
</comment>
<dbReference type="HAMAP" id="MF_00303">
    <property type="entry name" value="Trigger_factor_Tig"/>
    <property type="match status" value="1"/>
</dbReference>
<keyword evidence="12" id="KW-0963">Cytoplasm</keyword>
<dbReference type="GO" id="GO:0043335">
    <property type="term" value="P:protein unfolding"/>
    <property type="evidence" value="ECO:0007669"/>
    <property type="project" value="TreeGrafter"/>
</dbReference>
<keyword evidence="6 12" id="KW-0697">Rotamase</keyword>
<evidence type="ECO:0000256" key="4">
    <source>
        <dbReference type="ARBA" id="ARBA00016902"/>
    </source>
</evidence>
<dbReference type="Gene3D" id="1.10.3120.10">
    <property type="entry name" value="Trigger factor, C-terminal domain"/>
    <property type="match status" value="1"/>
</dbReference>
<organism evidence="17 18">
    <name type="scientific">Pseudolabrys taiwanensis</name>
    <dbReference type="NCBI Taxonomy" id="331696"/>
    <lineage>
        <taxon>Bacteria</taxon>
        <taxon>Pseudomonadati</taxon>
        <taxon>Pseudomonadota</taxon>
        <taxon>Alphaproteobacteria</taxon>
        <taxon>Hyphomicrobiales</taxon>
        <taxon>Xanthobacteraceae</taxon>
        <taxon>Pseudolabrys</taxon>
    </lineage>
</organism>
<dbReference type="PROSITE" id="PS50059">
    <property type="entry name" value="FKBP_PPIASE"/>
    <property type="match status" value="1"/>
</dbReference>
<keyword evidence="8 12" id="KW-0413">Isomerase</keyword>
<dbReference type="SUPFAM" id="SSF109998">
    <property type="entry name" value="Triger factor/SurA peptide-binding domain-like"/>
    <property type="match status" value="1"/>
</dbReference>
<evidence type="ECO:0000256" key="15">
    <source>
        <dbReference type="SAM" id="Coils"/>
    </source>
</evidence>
<keyword evidence="5 12" id="KW-0132">Cell division</keyword>
<dbReference type="InterPro" id="IPR037041">
    <property type="entry name" value="Trigger_fac_C_sf"/>
</dbReference>
<dbReference type="PIRSF" id="PIRSF003095">
    <property type="entry name" value="Trigger_factor"/>
    <property type="match status" value="1"/>
</dbReference>
<dbReference type="GO" id="GO:0051301">
    <property type="term" value="P:cell division"/>
    <property type="evidence" value="ECO:0007669"/>
    <property type="project" value="UniProtKB-KW"/>
</dbReference>
<evidence type="ECO:0000256" key="10">
    <source>
        <dbReference type="ARBA" id="ARBA00024849"/>
    </source>
</evidence>
<evidence type="ECO:0000313" key="18">
    <source>
        <dbReference type="Proteomes" id="UP000254889"/>
    </source>
</evidence>
<evidence type="ECO:0000259" key="16">
    <source>
        <dbReference type="PROSITE" id="PS50059"/>
    </source>
</evidence>
<dbReference type="Pfam" id="PF05697">
    <property type="entry name" value="Trigger_N"/>
    <property type="match status" value="1"/>
</dbReference>